<dbReference type="InterPro" id="IPR026349">
    <property type="entry name" value="CHP04255"/>
</dbReference>
<organism evidence="1">
    <name type="scientific">Myoviridae sp. ctdyF5</name>
    <dbReference type="NCBI Taxonomy" id="2825144"/>
    <lineage>
        <taxon>Viruses</taxon>
        <taxon>Duplodnaviria</taxon>
        <taxon>Heunggongvirae</taxon>
        <taxon>Uroviricota</taxon>
        <taxon>Caudoviricetes</taxon>
    </lineage>
</organism>
<evidence type="ECO:0000313" key="1">
    <source>
        <dbReference type="EMBL" id="DAF90422.1"/>
    </source>
</evidence>
<reference evidence="1" key="1">
    <citation type="journal article" date="2021" name="Proc. Natl. Acad. Sci. U.S.A.">
        <title>A Catalog of Tens of Thousands of Viruses from Human Metagenomes Reveals Hidden Associations with Chronic Diseases.</title>
        <authorList>
            <person name="Tisza M.J."/>
            <person name="Buck C.B."/>
        </authorList>
    </citation>
    <scope>NUCLEOTIDE SEQUENCE</scope>
    <source>
        <strain evidence="1">CtdyF5</strain>
    </source>
</reference>
<name>A0A8S5U7R3_9CAUD</name>
<dbReference type="EMBL" id="BK016029">
    <property type="protein sequence ID" value="DAF90422.1"/>
    <property type="molecule type" value="Genomic_DNA"/>
</dbReference>
<protein>
    <submittedName>
        <fullName evidence="1">TIGR04255 family protein</fullName>
    </submittedName>
</protein>
<accession>A0A8S5U7R3</accession>
<proteinExistence type="predicted"/>
<sequence length="251" mass="28538">MSNDLVFVLARVQFGNVTNTKFAQVRDAIQEELREVYPFLDQRNDTTTFEVQFGPEGQKVNKVETPSITLVSAERNWGVMVTTSDIYLYSDSYVNFNNFEIRLRVLLDKLAPIFPIYYTGFIGLRFLNKFSNLGERSFPVAFKRYDFLQPMLDEYKGAGSNLAAKYQTDAGWMSLNSGVIVNGSKLPPDLEQFAVTLNSKNDICEGPWAHLDLDSHKPDKSLVKFDKDRVISILSSLRHCANKFYSGIVNT</sequence>
<dbReference type="NCBIfam" id="TIGR04255">
    <property type="entry name" value="sporadTIGR04255"/>
    <property type="match status" value="1"/>
</dbReference>